<organism evidence="2 3">
    <name type="scientific">Caerostris extrusa</name>
    <name type="common">Bark spider</name>
    <name type="synonym">Caerostris bankana</name>
    <dbReference type="NCBI Taxonomy" id="172846"/>
    <lineage>
        <taxon>Eukaryota</taxon>
        <taxon>Metazoa</taxon>
        <taxon>Ecdysozoa</taxon>
        <taxon>Arthropoda</taxon>
        <taxon>Chelicerata</taxon>
        <taxon>Arachnida</taxon>
        <taxon>Araneae</taxon>
        <taxon>Araneomorphae</taxon>
        <taxon>Entelegynae</taxon>
        <taxon>Araneoidea</taxon>
        <taxon>Araneidae</taxon>
        <taxon>Caerostris</taxon>
    </lineage>
</organism>
<keyword evidence="1" id="KW-0472">Membrane</keyword>
<protein>
    <submittedName>
        <fullName evidence="2">Uncharacterized protein</fullName>
    </submittedName>
</protein>
<reference evidence="2 3" key="1">
    <citation type="submission" date="2021-06" db="EMBL/GenBank/DDBJ databases">
        <title>Caerostris extrusa draft genome.</title>
        <authorList>
            <person name="Kono N."/>
            <person name="Arakawa K."/>
        </authorList>
    </citation>
    <scope>NUCLEOTIDE SEQUENCE [LARGE SCALE GENOMIC DNA]</scope>
</reference>
<evidence type="ECO:0000313" key="2">
    <source>
        <dbReference type="EMBL" id="GIX93258.1"/>
    </source>
</evidence>
<gene>
    <name evidence="2" type="ORF">CEXT_554091</name>
</gene>
<evidence type="ECO:0000313" key="3">
    <source>
        <dbReference type="Proteomes" id="UP001054945"/>
    </source>
</evidence>
<sequence>MSTDYLELTGIQRGRRQSHALSSAFTETIGRDQHKYDNDQNLDELQRFLHDVPFRNWRYFIASSFFYLYRLVAISIFDWFGLGRMLGEVFPLL</sequence>
<keyword evidence="1" id="KW-1133">Transmembrane helix</keyword>
<dbReference type="AlphaFoldDB" id="A0AAV4PB97"/>
<evidence type="ECO:0000256" key="1">
    <source>
        <dbReference type="SAM" id="Phobius"/>
    </source>
</evidence>
<comment type="caution">
    <text evidence="2">The sequence shown here is derived from an EMBL/GenBank/DDBJ whole genome shotgun (WGS) entry which is preliminary data.</text>
</comment>
<accession>A0AAV4PB97</accession>
<dbReference type="Proteomes" id="UP001054945">
    <property type="component" value="Unassembled WGS sequence"/>
</dbReference>
<name>A0AAV4PB97_CAEEX</name>
<proteinExistence type="predicted"/>
<feature type="transmembrane region" description="Helical" evidence="1">
    <location>
        <begin position="57"/>
        <end position="80"/>
    </location>
</feature>
<dbReference type="EMBL" id="BPLR01004218">
    <property type="protein sequence ID" value="GIX93258.1"/>
    <property type="molecule type" value="Genomic_DNA"/>
</dbReference>
<keyword evidence="3" id="KW-1185">Reference proteome</keyword>
<keyword evidence="1" id="KW-0812">Transmembrane</keyword>